<organism evidence="8 9">
    <name type="scientific">Leuconostoc citreum</name>
    <dbReference type="NCBI Taxonomy" id="33964"/>
    <lineage>
        <taxon>Bacteria</taxon>
        <taxon>Bacillati</taxon>
        <taxon>Bacillota</taxon>
        <taxon>Bacilli</taxon>
        <taxon>Lactobacillales</taxon>
        <taxon>Lactobacillaceae</taxon>
        <taxon>Leuconostoc</taxon>
    </lineage>
</organism>
<dbReference type="InterPro" id="IPR023210">
    <property type="entry name" value="NADP_OxRdtase_dom"/>
</dbReference>
<feature type="domain" description="NADP-dependent oxidoreductase" evidence="7">
    <location>
        <begin position="14"/>
        <end position="259"/>
    </location>
</feature>
<dbReference type="SUPFAM" id="SSF51430">
    <property type="entry name" value="NAD(P)-linked oxidoreductase"/>
    <property type="match status" value="1"/>
</dbReference>
<keyword evidence="2" id="KW-0521">NADP</keyword>
<feature type="binding site" evidence="5">
    <location>
        <position position="107"/>
    </location>
    <ligand>
        <name>substrate</name>
    </ligand>
</feature>
<dbReference type="RefSeq" id="WP_149334316.1">
    <property type="nucleotide sequence ID" value="NZ_BJJW01000006.1"/>
</dbReference>
<keyword evidence="3" id="KW-0560">Oxidoreductase</keyword>
<evidence type="ECO:0000256" key="5">
    <source>
        <dbReference type="PIRSR" id="PIRSR000097-2"/>
    </source>
</evidence>
<evidence type="ECO:0000259" key="7">
    <source>
        <dbReference type="Pfam" id="PF00248"/>
    </source>
</evidence>
<sequence>MSVVSLSDGFKIPRIGFGTYKLNGFSGAQAISSALTVGYRLIDTAYNYQNEGTVGRGIKASMVPRNELFIQSKLPGKYYADEQATIALVQESLYRTGLDYFDLYLLHWPNPIDDHYLTAWQTLIQLQKFGLVKSIGVSNFLPEHIERLQRETGVLPVVNQIELHPYFNQKEMIQYNTEKNILTQAWSPLGRASRLLKDNLLLELAEKYHKNVGQIILRWETQQGVIPIPKAVSYTRQVGNLNVFDFELESAEMLAIDRLTKKDGRTNNQDPAVYQEF</sequence>
<dbReference type="Pfam" id="PF00248">
    <property type="entry name" value="Aldo_ket_red"/>
    <property type="match status" value="1"/>
</dbReference>
<evidence type="ECO:0000256" key="1">
    <source>
        <dbReference type="ARBA" id="ARBA00007905"/>
    </source>
</evidence>
<dbReference type="GO" id="GO:0016616">
    <property type="term" value="F:oxidoreductase activity, acting on the CH-OH group of donors, NAD or NADP as acceptor"/>
    <property type="evidence" value="ECO:0007669"/>
    <property type="project" value="UniProtKB-ARBA"/>
</dbReference>
<dbReference type="Proteomes" id="UP000323274">
    <property type="component" value="Unassembled WGS sequence"/>
</dbReference>
<dbReference type="PROSITE" id="PS00798">
    <property type="entry name" value="ALDOKETO_REDUCTASE_1"/>
    <property type="match status" value="1"/>
</dbReference>
<reference evidence="8 9" key="1">
    <citation type="submission" date="2019-04" db="EMBL/GenBank/DDBJ databases">
        <title>A pseudo-fructophilic Leuconostoc citreum strain F192-5 isolated from peel of satsuma mandarin: the first report for isolation and characterization of strain-dependent fructophilic-like characteristics.</title>
        <authorList>
            <person name="Maeno S."/>
            <person name="Tanizawa Y."/>
            <person name="Kajikawa A."/>
            <person name="Kanesaki Y."/>
            <person name="Kubota E."/>
            <person name="Arita M."/>
            <person name="Leon D."/>
            <person name="Endo A."/>
        </authorList>
    </citation>
    <scope>NUCLEOTIDE SEQUENCE [LARGE SCALE GENOMIC DNA]</scope>
    <source>
        <strain evidence="8 9">F192-5</strain>
    </source>
</reference>
<dbReference type="PROSITE" id="PS00062">
    <property type="entry name" value="ALDOKETO_REDUCTASE_2"/>
    <property type="match status" value="1"/>
</dbReference>
<gene>
    <name evidence="8" type="ORF">LCIT_10110</name>
</gene>
<dbReference type="FunFam" id="3.20.20.100:FF:000015">
    <property type="entry name" value="Oxidoreductase, aldo/keto reductase family"/>
    <property type="match status" value="1"/>
</dbReference>
<feature type="site" description="Lowers pKa of active site Tyr" evidence="6">
    <location>
        <position position="73"/>
    </location>
</feature>
<evidence type="ECO:0000256" key="6">
    <source>
        <dbReference type="PIRSR" id="PIRSR000097-3"/>
    </source>
</evidence>
<comment type="caution">
    <text evidence="8">The sequence shown here is derived from an EMBL/GenBank/DDBJ whole genome shotgun (WGS) entry which is preliminary data.</text>
</comment>
<feature type="active site" description="Proton donor" evidence="4">
    <location>
        <position position="48"/>
    </location>
</feature>
<evidence type="ECO:0000313" key="8">
    <source>
        <dbReference type="EMBL" id="GDZ83769.1"/>
    </source>
</evidence>
<name>A0A5A5U073_LEUCI</name>
<protein>
    <submittedName>
        <fullName evidence="8">2,5-diketo-D-gluconic acid reductase</fullName>
    </submittedName>
</protein>
<dbReference type="InterPro" id="IPR018170">
    <property type="entry name" value="Aldo/ket_reductase_CS"/>
</dbReference>
<dbReference type="InterPro" id="IPR036812">
    <property type="entry name" value="NAD(P)_OxRdtase_dom_sf"/>
</dbReference>
<evidence type="ECO:0000256" key="2">
    <source>
        <dbReference type="ARBA" id="ARBA00022857"/>
    </source>
</evidence>
<accession>A0A5A5U073</accession>
<dbReference type="InterPro" id="IPR020471">
    <property type="entry name" value="AKR"/>
</dbReference>
<proteinExistence type="inferred from homology"/>
<dbReference type="PANTHER" id="PTHR43827">
    <property type="entry name" value="2,5-DIKETO-D-GLUCONIC ACID REDUCTASE"/>
    <property type="match status" value="1"/>
</dbReference>
<dbReference type="EMBL" id="BJJW01000006">
    <property type="protein sequence ID" value="GDZ83769.1"/>
    <property type="molecule type" value="Genomic_DNA"/>
</dbReference>
<dbReference type="AlphaFoldDB" id="A0A5A5U073"/>
<dbReference type="PIRSF" id="PIRSF000097">
    <property type="entry name" value="AKR"/>
    <property type="match status" value="1"/>
</dbReference>
<dbReference type="PRINTS" id="PR00069">
    <property type="entry name" value="ALDKETRDTASE"/>
</dbReference>
<comment type="similarity">
    <text evidence="1">Belongs to the aldo/keto reductase family.</text>
</comment>
<evidence type="ECO:0000256" key="4">
    <source>
        <dbReference type="PIRSR" id="PIRSR000097-1"/>
    </source>
</evidence>
<dbReference type="PANTHER" id="PTHR43827:SF3">
    <property type="entry name" value="NADP-DEPENDENT OXIDOREDUCTASE DOMAIN-CONTAINING PROTEIN"/>
    <property type="match status" value="1"/>
</dbReference>
<evidence type="ECO:0000313" key="9">
    <source>
        <dbReference type="Proteomes" id="UP000323274"/>
    </source>
</evidence>
<dbReference type="Gene3D" id="3.20.20.100">
    <property type="entry name" value="NADP-dependent oxidoreductase domain"/>
    <property type="match status" value="1"/>
</dbReference>
<evidence type="ECO:0000256" key="3">
    <source>
        <dbReference type="ARBA" id="ARBA00023002"/>
    </source>
</evidence>